<dbReference type="CDD" id="cd17502">
    <property type="entry name" value="MFS_Azr1_MDR_like"/>
    <property type="match status" value="1"/>
</dbReference>
<evidence type="ECO:0000313" key="10">
    <source>
        <dbReference type="EMBL" id="RJE25773.1"/>
    </source>
</evidence>
<dbReference type="EMBL" id="MVGC01000038">
    <property type="protein sequence ID" value="RJE25773.1"/>
    <property type="molecule type" value="Genomic_DNA"/>
</dbReference>
<keyword evidence="5 8" id="KW-1133">Transmembrane helix</keyword>
<dbReference type="PROSITE" id="PS50850">
    <property type="entry name" value="MFS"/>
    <property type="match status" value="1"/>
</dbReference>
<dbReference type="Gene3D" id="1.20.1250.20">
    <property type="entry name" value="MFS general substrate transporter like domains"/>
    <property type="match status" value="1"/>
</dbReference>
<keyword evidence="4 8" id="KW-0812">Transmembrane</keyword>
<dbReference type="FunFam" id="1.20.1720.10:FF:000012">
    <property type="entry name" value="MFS toxin efflux pump (AflT)"/>
    <property type="match status" value="1"/>
</dbReference>
<feature type="transmembrane region" description="Helical" evidence="8">
    <location>
        <begin position="197"/>
        <end position="217"/>
    </location>
</feature>
<feature type="transmembrane region" description="Helical" evidence="8">
    <location>
        <begin position="141"/>
        <end position="159"/>
    </location>
</feature>
<comment type="similarity">
    <text evidence="2">Belongs to the major facilitator superfamily. TCR/Tet family.</text>
</comment>
<feature type="transmembrane region" description="Helical" evidence="8">
    <location>
        <begin position="380"/>
        <end position="399"/>
    </location>
</feature>
<keyword evidence="3" id="KW-0813">Transport</keyword>
<comment type="caution">
    <text evidence="10">The sequence shown here is derived from an EMBL/GenBank/DDBJ whole genome shotgun (WGS) entry which is preliminary data.</text>
</comment>
<dbReference type="InterPro" id="IPR036259">
    <property type="entry name" value="MFS_trans_sf"/>
</dbReference>
<feature type="transmembrane region" description="Helical" evidence="8">
    <location>
        <begin position="470"/>
        <end position="491"/>
    </location>
</feature>
<keyword evidence="11" id="KW-1185">Reference proteome</keyword>
<feature type="compositionally biased region" description="Polar residues" evidence="7">
    <location>
        <begin position="30"/>
        <end position="48"/>
    </location>
</feature>
<evidence type="ECO:0000256" key="2">
    <source>
        <dbReference type="ARBA" id="ARBA00007520"/>
    </source>
</evidence>
<gene>
    <name evidence="10" type="ORF">PHISCL_01886</name>
</gene>
<protein>
    <recommendedName>
        <fullName evidence="9">Major facilitator superfamily (MFS) profile domain-containing protein</fullName>
    </recommendedName>
</protein>
<feature type="transmembrane region" description="Helical" evidence="8">
    <location>
        <begin position="302"/>
        <end position="319"/>
    </location>
</feature>
<dbReference type="FunFam" id="1.20.1250.20:FF:000196">
    <property type="entry name" value="MFS toxin efflux pump (AflT)"/>
    <property type="match status" value="1"/>
</dbReference>
<feature type="transmembrane region" description="Helical" evidence="8">
    <location>
        <begin position="436"/>
        <end position="458"/>
    </location>
</feature>
<dbReference type="OrthoDB" id="10021397at2759"/>
<name>A0A3A2ZTX3_9EURO</name>
<feature type="transmembrane region" description="Helical" evidence="8">
    <location>
        <begin position="537"/>
        <end position="558"/>
    </location>
</feature>
<feature type="transmembrane region" description="Helical" evidence="8">
    <location>
        <begin position="73"/>
        <end position="99"/>
    </location>
</feature>
<accession>A0A3A2ZTX3</accession>
<evidence type="ECO:0000256" key="5">
    <source>
        <dbReference type="ARBA" id="ARBA00022989"/>
    </source>
</evidence>
<evidence type="ECO:0000256" key="4">
    <source>
        <dbReference type="ARBA" id="ARBA00022692"/>
    </source>
</evidence>
<feature type="transmembrane region" description="Helical" evidence="8">
    <location>
        <begin position="111"/>
        <end position="129"/>
    </location>
</feature>
<comment type="subcellular location">
    <subcellularLocation>
        <location evidence="1">Membrane</location>
        <topology evidence="1">Multi-pass membrane protein</topology>
    </subcellularLocation>
</comment>
<feature type="transmembrane region" description="Helical" evidence="8">
    <location>
        <begin position="405"/>
        <end position="424"/>
    </location>
</feature>
<dbReference type="InterPro" id="IPR020846">
    <property type="entry name" value="MFS_dom"/>
</dbReference>
<dbReference type="Proteomes" id="UP000266188">
    <property type="component" value="Unassembled WGS sequence"/>
</dbReference>
<feature type="domain" description="Major facilitator superfamily (MFS) profile" evidence="9">
    <location>
        <begin position="76"/>
        <end position="564"/>
    </location>
</feature>
<evidence type="ECO:0000256" key="3">
    <source>
        <dbReference type="ARBA" id="ARBA00022448"/>
    </source>
</evidence>
<dbReference type="PANTHER" id="PTHR23501">
    <property type="entry name" value="MAJOR FACILITATOR SUPERFAMILY"/>
    <property type="match status" value="1"/>
</dbReference>
<dbReference type="Gene3D" id="1.20.1720.10">
    <property type="entry name" value="Multidrug resistance protein D"/>
    <property type="match status" value="1"/>
</dbReference>
<feature type="region of interest" description="Disordered" evidence="7">
    <location>
        <begin position="1"/>
        <end position="63"/>
    </location>
</feature>
<evidence type="ECO:0000256" key="6">
    <source>
        <dbReference type="ARBA" id="ARBA00023136"/>
    </source>
</evidence>
<organism evidence="10 11">
    <name type="scientific">Aspergillus sclerotialis</name>
    <dbReference type="NCBI Taxonomy" id="2070753"/>
    <lineage>
        <taxon>Eukaryota</taxon>
        <taxon>Fungi</taxon>
        <taxon>Dikarya</taxon>
        <taxon>Ascomycota</taxon>
        <taxon>Pezizomycotina</taxon>
        <taxon>Eurotiomycetes</taxon>
        <taxon>Eurotiomycetidae</taxon>
        <taxon>Eurotiales</taxon>
        <taxon>Aspergillaceae</taxon>
        <taxon>Aspergillus</taxon>
        <taxon>Aspergillus subgen. Polypaecilum</taxon>
    </lineage>
</organism>
<keyword evidence="6 8" id="KW-0472">Membrane</keyword>
<dbReference type="InterPro" id="IPR011701">
    <property type="entry name" value="MFS"/>
</dbReference>
<reference evidence="11" key="1">
    <citation type="submission" date="2017-02" db="EMBL/GenBank/DDBJ databases">
        <authorList>
            <person name="Tafer H."/>
            <person name="Lopandic K."/>
        </authorList>
    </citation>
    <scope>NUCLEOTIDE SEQUENCE [LARGE SCALE GENOMIC DNA]</scope>
    <source>
        <strain evidence="11">CBS 366.77</strain>
    </source>
</reference>
<sequence length="574" mass="61383">MALPPSTSDEPRLSRSSSTSGQTLPAKETIPSSNSEKTSQDVSSATDVENNKESPKNDTSTGDTNEYPGTISLIFIVIALILSIFLFALDMTIVATAIPRITDEFKSLDQVGWYGSAFFLTVASFQSTWGKGYKYFPLKGTFLLSIFVFEVGSLICAVAKNSTTLIVGRAIAGAGAAGIASGVYIIIAFAAPARQRPAFTGLMGATYAFASVVGPLLGGVFTSHVSWRWCFYINLPIGGLSSAIIFFFFTTPPAAKPAKASWKEKLLQMDLPGTFIIMAAVVCYLLALQWGGATKSWKDSEVVGTLVGFGLLMILFIVNEWWMGERALVPGRLLKNRNIVVSCIYIVFLVGPMFVLIYYLPIYFQSIKNVSAAQSGIRNVPLILSVSLFTIISGVLITIFGQFAYLMIIAMALTAIGSGLIYMFDINTPSGKWIGYQIVAGVGIGLGCQIPIIVNQAIVAPSDLASVSAFSLFVQTIGGAFWVSAGQAAFVNRLVQKLPEKAPGVDPAKVVATGATSLTKVFTPEQMKGILEAYMDGIRLTFLICVILACIGVLVSLLPKWINLKGKLANTGAV</sequence>
<feature type="transmembrane region" description="Helical" evidence="8">
    <location>
        <begin position="271"/>
        <end position="290"/>
    </location>
</feature>
<dbReference type="GO" id="GO:0022857">
    <property type="term" value="F:transmembrane transporter activity"/>
    <property type="evidence" value="ECO:0007669"/>
    <property type="project" value="InterPro"/>
</dbReference>
<evidence type="ECO:0000256" key="7">
    <source>
        <dbReference type="SAM" id="MobiDB-lite"/>
    </source>
</evidence>
<dbReference type="Pfam" id="PF07690">
    <property type="entry name" value="MFS_1"/>
    <property type="match status" value="1"/>
</dbReference>
<proteinExistence type="inferred from homology"/>
<dbReference type="PANTHER" id="PTHR23501:SF177">
    <property type="entry name" value="MAJOR FACILITATOR SUPERFAMILY (MFS) PROFILE DOMAIN-CONTAINING PROTEIN-RELATED"/>
    <property type="match status" value="1"/>
</dbReference>
<dbReference type="SUPFAM" id="SSF103473">
    <property type="entry name" value="MFS general substrate transporter"/>
    <property type="match status" value="1"/>
</dbReference>
<feature type="transmembrane region" description="Helical" evidence="8">
    <location>
        <begin position="339"/>
        <end position="360"/>
    </location>
</feature>
<evidence type="ECO:0000256" key="1">
    <source>
        <dbReference type="ARBA" id="ARBA00004141"/>
    </source>
</evidence>
<evidence type="ECO:0000259" key="9">
    <source>
        <dbReference type="PROSITE" id="PS50850"/>
    </source>
</evidence>
<dbReference type="GO" id="GO:0005886">
    <property type="term" value="C:plasma membrane"/>
    <property type="evidence" value="ECO:0007669"/>
    <property type="project" value="TreeGrafter"/>
</dbReference>
<evidence type="ECO:0000313" key="11">
    <source>
        <dbReference type="Proteomes" id="UP000266188"/>
    </source>
</evidence>
<feature type="compositionally biased region" description="Polar residues" evidence="7">
    <location>
        <begin position="1"/>
        <end position="23"/>
    </location>
</feature>
<feature type="transmembrane region" description="Helical" evidence="8">
    <location>
        <begin position="171"/>
        <end position="191"/>
    </location>
</feature>
<dbReference type="AlphaFoldDB" id="A0A3A2ZTX3"/>
<feature type="transmembrane region" description="Helical" evidence="8">
    <location>
        <begin position="229"/>
        <end position="251"/>
    </location>
</feature>
<evidence type="ECO:0000256" key="8">
    <source>
        <dbReference type="SAM" id="Phobius"/>
    </source>
</evidence>